<accession>A0A2S4KQR6</accession>
<evidence type="ECO:0000313" key="2">
    <source>
        <dbReference type="Proteomes" id="UP000237481"/>
    </source>
</evidence>
<dbReference type="OrthoDB" id="45365at2759"/>
<evidence type="ECO:0000313" key="1">
    <source>
        <dbReference type="EMBL" id="POR32525.1"/>
    </source>
</evidence>
<proteinExistence type="predicted"/>
<comment type="caution">
    <text evidence="1">The sequence shown here is derived from an EMBL/GenBank/DDBJ whole genome shotgun (WGS) entry which is preliminary data.</text>
</comment>
<dbReference type="Proteomes" id="UP000237481">
    <property type="component" value="Unassembled WGS sequence"/>
</dbReference>
<dbReference type="EMBL" id="PKSG01000834">
    <property type="protein sequence ID" value="POR32525.1"/>
    <property type="molecule type" value="Genomic_DNA"/>
</dbReference>
<keyword evidence="2" id="KW-1185">Reference proteome</keyword>
<name>A0A2S4KQR6_9HYPO</name>
<sequence>MESSGIGNVRAIIIEAESHGGSRRCSAYPYPLGPLCFSSVGVDVLRDTVTYCAADRYGLEELKRLALRKQGL</sequence>
<dbReference type="STRING" id="94208.A0A2S4KQR6"/>
<reference evidence="1 2" key="1">
    <citation type="submission" date="2018-01" db="EMBL/GenBank/DDBJ databases">
        <title>Harnessing the power of phylogenomics to disentangle the directionality and signatures of interkingdom host jumping in the parasitic fungal genus Tolypocladium.</title>
        <authorList>
            <person name="Quandt C.A."/>
            <person name="Patterson W."/>
            <person name="Spatafora J.W."/>
        </authorList>
    </citation>
    <scope>NUCLEOTIDE SEQUENCE [LARGE SCALE GENOMIC DNA]</scope>
    <source>
        <strain evidence="1 2">NRBC 100945</strain>
    </source>
</reference>
<dbReference type="AlphaFoldDB" id="A0A2S4KQR6"/>
<gene>
    <name evidence="1" type="ORF">TPAR_07294</name>
</gene>
<organism evidence="1 2">
    <name type="scientific">Tolypocladium paradoxum</name>
    <dbReference type="NCBI Taxonomy" id="94208"/>
    <lineage>
        <taxon>Eukaryota</taxon>
        <taxon>Fungi</taxon>
        <taxon>Dikarya</taxon>
        <taxon>Ascomycota</taxon>
        <taxon>Pezizomycotina</taxon>
        <taxon>Sordariomycetes</taxon>
        <taxon>Hypocreomycetidae</taxon>
        <taxon>Hypocreales</taxon>
        <taxon>Ophiocordycipitaceae</taxon>
        <taxon>Tolypocladium</taxon>
    </lineage>
</organism>
<protein>
    <submittedName>
        <fullName evidence="1">Uncharacterized protein</fullName>
    </submittedName>
</protein>